<feature type="non-terminal residue" evidence="2">
    <location>
        <position position="234"/>
    </location>
</feature>
<protein>
    <submittedName>
        <fullName evidence="2">Uncharacterized protein</fullName>
    </submittedName>
</protein>
<evidence type="ECO:0000256" key="1">
    <source>
        <dbReference type="SAM" id="MobiDB-lite"/>
    </source>
</evidence>
<proteinExistence type="predicted"/>
<dbReference type="Proteomes" id="UP001140091">
    <property type="component" value="Unassembled WGS sequence"/>
</dbReference>
<evidence type="ECO:0000313" key="2">
    <source>
        <dbReference type="EMBL" id="KAJ2934632.1"/>
    </source>
</evidence>
<feature type="region of interest" description="Disordered" evidence="1">
    <location>
        <begin position="48"/>
        <end position="70"/>
    </location>
</feature>
<feature type="compositionally biased region" description="Basic and acidic residues" evidence="1">
    <location>
        <begin position="1"/>
        <end position="13"/>
    </location>
</feature>
<dbReference type="AlphaFoldDB" id="A0A9W8JHL3"/>
<evidence type="ECO:0000313" key="3">
    <source>
        <dbReference type="Proteomes" id="UP001140091"/>
    </source>
</evidence>
<gene>
    <name evidence="2" type="ORF">H1R20_g2453</name>
</gene>
<name>A0A9W8JHL3_9AGAR</name>
<organism evidence="2 3">
    <name type="scientific">Candolleomyces eurysporus</name>
    <dbReference type="NCBI Taxonomy" id="2828524"/>
    <lineage>
        <taxon>Eukaryota</taxon>
        <taxon>Fungi</taxon>
        <taxon>Dikarya</taxon>
        <taxon>Basidiomycota</taxon>
        <taxon>Agaricomycotina</taxon>
        <taxon>Agaricomycetes</taxon>
        <taxon>Agaricomycetidae</taxon>
        <taxon>Agaricales</taxon>
        <taxon>Agaricineae</taxon>
        <taxon>Psathyrellaceae</taxon>
        <taxon>Candolleomyces</taxon>
    </lineage>
</organism>
<keyword evidence="3" id="KW-1185">Reference proteome</keyword>
<dbReference type="EMBL" id="JANBPK010000713">
    <property type="protein sequence ID" value="KAJ2934632.1"/>
    <property type="molecule type" value="Genomic_DNA"/>
</dbReference>
<accession>A0A9W8JHL3</accession>
<feature type="region of interest" description="Disordered" evidence="1">
    <location>
        <begin position="1"/>
        <end position="22"/>
    </location>
</feature>
<reference evidence="2" key="1">
    <citation type="submission" date="2022-06" db="EMBL/GenBank/DDBJ databases">
        <title>Genome Sequence of Candolleomyces eurysporus.</title>
        <authorList>
            <person name="Buettner E."/>
        </authorList>
    </citation>
    <scope>NUCLEOTIDE SEQUENCE</scope>
    <source>
        <strain evidence="2">VTCC 930004</strain>
    </source>
</reference>
<sequence length="234" mass="27298">MKTLERANFDSKEQMAPTDEVAMGEAEGIEVRDEALFTDDEDAVSICSVPDSRKRSRSLSPDTEQPNKKPKLAHLTYDEFQDMPFIDDPFLVSKLGRGFDETNVIPGKVWYKECMETGEIIETVWKRSFWITGQHNDFWDDHKKGLHKGKIIRFCLDAYGQVVDNVDMQPDGGFIKPTEYMAVYRNTGLYLDYGEKPISDPRKGYYWLWLPERKMWNKVMKVSEGTFNYDELQY</sequence>
<comment type="caution">
    <text evidence="2">The sequence shown here is derived from an EMBL/GenBank/DDBJ whole genome shotgun (WGS) entry which is preliminary data.</text>
</comment>